<dbReference type="AlphaFoldDB" id="A0A7Y3S7Y7"/>
<dbReference type="RefSeq" id="WP_171377263.1">
    <property type="nucleotide sequence ID" value="NZ_JABFCN010000033.1"/>
</dbReference>
<reference evidence="1 2" key="1">
    <citation type="submission" date="2020-02" db="EMBL/GenBank/DDBJ databases">
        <authorList>
            <person name="Sun Q."/>
        </authorList>
    </citation>
    <scope>NUCLEOTIDE SEQUENCE [LARGE SCALE GENOMIC DNA]</scope>
    <source>
        <strain evidence="1 2">CCBAU 03386</strain>
    </source>
</reference>
<gene>
    <name evidence="1" type="ORF">G9X64_20175</name>
</gene>
<evidence type="ECO:0000313" key="2">
    <source>
        <dbReference type="Proteomes" id="UP000519972"/>
    </source>
</evidence>
<protein>
    <submittedName>
        <fullName evidence="1">Uncharacterized protein</fullName>
    </submittedName>
</protein>
<accession>A0A7Y3S7Y7</accession>
<evidence type="ECO:0000313" key="1">
    <source>
        <dbReference type="EMBL" id="NNU38754.1"/>
    </source>
</evidence>
<keyword evidence="2" id="KW-1185">Reference proteome</keyword>
<sequence>MQALDLAVYHFRTHEAERLNRRARYASTMLVERKRAAINTSGALQRFGASYDG</sequence>
<name>A0A7Y3S7Y7_9HYPH</name>
<comment type="caution">
    <text evidence="1">The sequence shown here is derived from an EMBL/GenBank/DDBJ whole genome shotgun (WGS) entry which is preliminary data.</text>
</comment>
<organism evidence="1 2">
    <name type="scientific">Rhizobium sophorae</name>
    <dbReference type="NCBI Taxonomy" id="1535242"/>
    <lineage>
        <taxon>Bacteria</taxon>
        <taxon>Pseudomonadati</taxon>
        <taxon>Pseudomonadota</taxon>
        <taxon>Alphaproteobacteria</taxon>
        <taxon>Hyphomicrobiales</taxon>
        <taxon>Rhizobiaceae</taxon>
        <taxon>Rhizobium/Agrobacterium group</taxon>
        <taxon>Rhizobium</taxon>
    </lineage>
</organism>
<dbReference type="Proteomes" id="UP000519972">
    <property type="component" value="Unassembled WGS sequence"/>
</dbReference>
<proteinExistence type="predicted"/>
<dbReference type="EMBL" id="JABFCN010000033">
    <property type="protein sequence ID" value="NNU38754.1"/>
    <property type="molecule type" value="Genomic_DNA"/>
</dbReference>